<dbReference type="InterPro" id="IPR027923">
    <property type="entry name" value="Hydrophob_seed_dom"/>
</dbReference>
<keyword evidence="1" id="KW-0732">Signal</keyword>
<evidence type="ECO:0000313" key="4">
    <source>
        <dbReference type="Proteomes" id="UP000734854"/>
    </source>
</evidence>
<dbReference type="PANTHER" id="PTHR31731">
    <property type="match status" value="1"/>
</dbReference>
<sequence>MEKAARKLALLFFLSLLSSSTLLATTATAAAQFPSNHYKFPPKTAPANPFCPGAKAAACVAVLLSDVGGLVVGEPPSPLTECCAVVQGLAAAEAALCLCATVKESVLGITAKWTVALSVLLSSCKKEIPDGFKCV</sequence>
<dbReference type="Pfam" id="PF14547">
    <property type="entry name" value="Hydrophob_seed"/>
    <property type="match status" value="1"/>
</dbReference>
<feature type="chain" id="PRO_5035203405" description="Bifunctional inhibitor/plant lipid transfer protein/seed storage helical domain-containing protein" evidence="1">
    <location>
        <begin position="25"/>
        <end position="135"/>
    </location>
</feature>
<dbReference type="InterPro" id="IPR051636">
    <property type="entry name" value="Plant_LTP/defense-related"/>
</dbReference>
<keyword evidence="4" id="KW-1185">Reference proteome</keyword>
<feature type="domain" description="Bifunctional inhibitor/plant lipid transfer protein/seed storage helical" evidence="2">
    <location>
        <begin position="59"/>
        <end position="134"/>
    </location>
</feature>
<dbReference type="InterPro" id="IPR016140">
    <property type="entry name" value="Bifunc_inhib/LTP/seed_store"/>
</dbReference>
<reference evidence="3 4" key="1">
    <citation type="submission" date="2020-08" db="EMBL/GenBank/DDBJ databases">
        <title>Plant Genome Project.</title>
        <authorList>
            <person name="Zhang R.-G."/>
        </authorList>
    </citation>
    <scope>NUCLEOTIDE SEQUENCE [LARGE SCALE GENOMIC DNA]</scope>
    <source>
        <tissue evidence="3">Rhizome</tissue>
    </source>
</reference>
<evidence type="ECO:0000256" key="1">
    <source>
        <dbReference type="SAM" id="SignalP"/>
    </source>
</evidence>
<proteinExistence type="predicted"/>
<dbReference type="Proteomes" id="UP000734854">
    <property type="component" value="Unassembled WGS sequence"/>
</dbReference>
<name>A0A8J5FAI5_ZINOF</name>
<organism evidence="3 4">
    <name type="scientific">Zingiber officinale</name>
    <name type="common">Ginger</name>
    <name type="synonym">Amomum zingiber</name>
    <dbReference type="NCBI Taxonomy" id="94328"/>
    <lineage>
        <taxon>Eukaryota</taxon>
        <taxon>Viridiplantae</taxon>
        <taxon>Streptophyta</taxon>
        <taxon>Embryophyta</taxon>
        <taxon>Tracheophyta</taxon>
        <taxon>Spermatophyta</taxon>
        <taxon>Magnoliopsida</taxon>
        <taxon>Liliopsida</taxon>
        <taxon>Zingiberales</taxon>
        <taxon>Zingiberaceae</taxon>
        <taxon>Zingiber</taxon>
    </lineage>
</organism>
<accession>A0A8J5FAI5</accession>
<evidence type="ECO:0000259" key="2">
    <source>
        <dbReference type="SMART" id="SM00499"/>
    </source>
</evidence>
<feature type="signal peptide" evidence="1">
    <location>
        <begin position="1"/>
        <end position="24"/>
    </location>
</feature>
<dbReference type="AlphaFoldDB" id="A0A8J5FAI5"/>
<comment type="caution">
    <text evidence="3">The sequence shown here is derived from an EMBL/GenBank/DDBJ whole genome shotgun (WGS) entry which is preliminary data.</text>
</comment>
<dbReference type="SMART" id="SM00499">
    <property type="entry name" value="AAI"/>
    <property type="match status" value="1"/>
</dbReference>
<dbReference type="EMBL" id="JACMSC010000016">
    <property type="protein sequence ID" value="KAG6482333.1"/>
    <property type="molecule type" value="Genomic_DNA"/>
</dbReference>
<dbReference type="OrthoDB" id="696558at2759"/>
<gene>
    <name evidence="3" type="ORF">ZIOFF_058964</name>
</gene>
<evidence type="ECO:0000313" key="3">
    <source>
        <dbReference type="EMBL" id="KAG6482333.1"/>
    </source>
</evidence>
<protein>
    <recommendedName>
        <fullName evidence="2">Bifunctional inhibitor/plant lipid transfer protein/seed storage helical domain-containing protein</fullName>
    </recommendedName>
</protein>